<proteinExistence type="predicted"/>
<dbReference type="Pfam" id="PF22882">
    <property type="entry name" value="GT-D-like"/>
    <property type="match status" value="1"/>
</dbReference>
<dbReference type="EMBL" id="PIQC01000003">
    <property type="protein sequence ID" value="RUO71790.1"/>
    <property type="molecule type" value="Genomic_DNA"/>
</dbReference>
<evidence type="ECO:0000313" key="2">
    <source>
        <dbReference type="EMBL" id="RUO71790.1"/>
    </source>
</evidence>
<dbReference type="InterPro" id="IPR055171">
    <property type="entry name" value="GT-D-like"/>
</dbReference>
<reference evidence="3" key="1">
    <citation type="journal article" date="2018" name="Front. Microbiol.">
        <title>Genome-Based Analysis Reveals the Taxonomy and Diversity of the Family Idiomarinaceae.</title>
        <authorList>
            <person name="Liu Y."/>
            <person name="Lai Q."/>
            <person name="Shao Z."/>
        </authorList>
    </citation>
    <scope>NUCLEOTIDE SEQUENCE [LARGE SCALE GENOMIC DNA]</scope>
    <source>
        <strain evidence="3">R22</strain>
    </source>
</reference>
<dbReference type="OrthoDB" id="7284833at2"/>
<gene>
    <name evidence="2" type="ORF">CWI78_04540</name>
</gene>
<accession>A0A432Z1M0</accession>
<comment type="caution">
    <text evidence="2">The sequence shown here is derived from an EMBL/GenBank/DDBJ whole genome shotgun (WGS) entry which is preliminary data.</text>
</comment>
<name>A0A432Z1M0_9GAMM</name>
<evidence type="ECO:0000259" key="1">
    <source>
        <dbReference type="Pfam" id="PF22882"/>
    </source>
</evidence>
<feature type="domain" description="GT-D fold-like" evidence="1">
    <location>
        <begin position="672"/>
        <end position="915"/>
    </location>
</feature>
<protein>
    <recommendedName>
        <fullName evidence="1">GT-D fold-like domain-containing protein</fullName>
    </recommendedName>
</protein>
<dbReference type="RefSeq" id="WP_126780696.1">
    <property type="nucleotide sequence ID" value="NZ_PIQC01000003.1"/>
</dbReference>
<keyword evidence="3" id="KW-1185">Reference proteome</keyword>
<organism evidence="2 3">
    <name type="scientific">Idiomarina ramblicola</name>
    <dbReference type="NCBI Taxonomy" id="263724"/>
    <lineage>
        <taxon>Bacteria</taxon>
        <taxon>Pseudomonadati</taxon>
        <taxon>Pseudomonadota</taxon>
        <taxon>Gammaproteobacteria</taxon>
        <taxon>Alteromonadales</taxon>
        <taxon>Idiomarinaceae</taxon>
        <taxon>Idiomarina</taxon>
    </lineage>
</organism>
<evidence type="ECO:0000313" key="3">
    <source>
        <dbReference type="Proteomes" id="UP000288058"/>
    </source>
</evidence>
<dbReference type="Proteomes" id="UP000288058">
    <property type="component" value="Unassembled WGS sequence"/>
</dbReference>
<sequence>MDDALYFINGLERVNKIIDYNPRYDLLLGERLSNPWYDKIFRNSKLDETELRAYIDRRVRNSRKIYELSQEVTEENVAGFFPTLNNKRERDFLIRNLSDASYKAKIPDISELSVVDCDLKEATNDSGLIDNLVDYLLSKKHISLSNIHQSISYFFSFRVASNTLSTFKGLSLFVLANDHSPVPVAFWAAAKNLGIKTLYVQHAEVTESFPPLDFDFAILRNRASGEIYKRIEKNHCQMVFGARESRTIDINSLMARRNIVEQREANCVVIYLTAIFNSENVTKLVRALKASTHIEHVSIKPHPSFWKVHDSNIFQNVALLSDHVDTPHIAVCGNSSVVLELLEKGNVVVQDFSLDDIKLDYYGFVRNGLVKEVNVKAICQGNVEALIAENSIEALSEYLPHLNNKRNKLDKCNFTDFISKLNTVYFNNESRARIRTSPVFYISVVPLSFSRIINKRTDSWLNELPQITILNVAFDNRNVDLLEFFPLIDFNGTKTALKFWMQSKRIEWNGYRPDNSDLKAMIGFALENACERRLKGWLETKAFDIALRANSHENVVKVLTQSKLFSLKKSPANRIVSFKKYIATRPTDEQKKLSSYLPSDAELSSLSKLKIELQGTEPGTEADFNYRELESRFMKAHASIEDDYKNFVISAYNNIRGREKLIDVKYNQVQRMSLIDRVKDALTLRKGFSFIRLSDGEGFIFREQSVFFNEEDSLNRQRHWWGRELSESHETLLRSRLLEAVTNADLLGIPSVYRFIRDHSDKTKSLSQSIQGRGLLSVLSAIQTIDTPDKLYTDDKANTAVFKNVEILNNLNNLAKDTILVTSGREEILAQLFEDKSKLKFIQVPTHQKTSSNTNYVKGDLPLPYHLDELQVELKRIVTGGSLVLVGAGVAGKVFCDIAKQNSAVGLDLGSVFDELVGGGIHSLF</sequence>
<dbReference type="AlphaFoldDB" id="A0A432Z1M0"/>